<dbReference type="SUPFAM" id="SSF141488">
    <property type="entry name" value="YdhA-like"/>
    <property type="match status" value="1"/>
</dbReference>
<keyword evidence="7" id="KW-1185">Reference proteome</keyword>
<keyword evidence="4" id="KW-0449">Lipoprotein</keyword>
<evidence type="ECO:0000313" key="7">
    <source>
        <dbReference type="Proteomes" id="UP001210678"/>
    </source>
</evidence>
<keyword evidence="3" id="KW-0564">Palmitate</keyword>
<dbReference type="Gene3D" id="2.40.128.200">
    <property type="match status" value="1"/>
</dbReference>
<feature type="domain" description="C-type lysozyme inhibitor" evidence="5">
    <location>
        <begin position="25"/>
        <end position="89"/>
    </location>
</feature>
<dbReference type="Pfam" id="PF09864">
    <property type="entry name" value="MliC"/>
    <property type="match status" value="1"/>
</dbReference>
<dbReference type="Proteomes" id="UP001210678">
    <property type="component" value="Unassembled WGS sequence"/>
</dbReference>
<evidence type="ECO:0000256" key="4">
    <source>
        <dbReference type="ARBA" id="ARBA00023288"/>
    </source>
</evidence>
<comment type="caution">
    <text evidence="6">The sequence shown here is derived from an EMBL/GenBank/DDBJ whole genome shotgun (WGS) entry which is preliminary data.</text>
</comment>
<proteinExistence type="predicted"/>
<evidence type="ECO:0000256" key="3">
    <source>
        <dbReference type="ARBA" id="ARBA00023139"/>
    </source>
</evidence>
<evidence type="ECO:0000256" key="1">
    <source>
        <dbReference type="ARBA" id="ARBA00022729"/>
    </source>
</evidence>
<gene>
    <name evidence="6" type="ORF">PGX00_05780</name>
</gene>
<dbReference type="PROSITE" id="PS51257">
    <property type="entry name" value="PROKAR_LIPOPROTEIN"/>
    <property type="match status" value="1"/>
</dbReference>
<evidence type="ECO:0000259" key="5">
    <source>
        <dbReference type="Pfam" id="PF09864"/>
    </source>
</evidence>
<keyword evidence="2" id="KW-0472">Membrane</keyword>
<sequence length="98" mass="10915">MNIKWLFFSIFFALVGCGSTTDSLYTCNNGTQFTVSHTEDQAAEMVMAHKRISLQQVPAASGSKYENSERDLMLWLKGKRAMVTLGSDTIINCDQVTN</sequence>
<dbReference type="EMBL" id="JAQLOI010000001">
    <property type="protein sequence ID" value="MDB1123212.1"/>
    <property type="molecule type" value="Genomic_DNA"/>
</dbReference>
<keyword evidence="1" id="KW-0732">Signal</keyword>
<name>A0ABT4YP87_9VIBR</name>
<evidence type="ECO:0000313" key="6">
    <source>
        <dbReference type="EMBL" id="MDB1123212.1"/>
    </source>
</evidence>
<dbReference type="InterPro" id="IPR018660">
    <property type="entry name" value="MliC"/>
</dbReference>
<protein>
    <submittedName>
        <fullName evidence="6">MliC family protein</fullName>
    </submittedName>
</protein>
<accession>A0ABT4YP87</accession>
<dbReference type="RefSeq" id="WP_272133629.1">
    <property type="nucleotide sequence ID" value="NZ_JAQLOI010000001.1"/>
</dbReference>
<dbReference type="InterPro" id="IPR036328">
    <property type="entry name" value="MliC_sf"/>
</dbReference>
<organism evidence="6 7">
    <name type="scientific">Vibrio algarum</name>
    <dbReference type="NCBI Taxonomy" id="3020714"/>
    <lineage>
        <taxon>Bacteria</taxon>
        <taxon>Pseudomonadati</taxon>
        <taxon>Pseudomonadota</taxon>
        <taxon>Gammaproteobacteria</taxon>
        <taxon>Vibrionales</taxon>
        <taxon>Vibrionaceae</taxon>
        <taxon>Vibrio</taxon>
    </lineage>
</organism>
<evidence type="ECO:0000256" key="2">
    <source>
        <dbReference type="ARBA" id="ARBA00023136"/>
    </source>
</evidence>
<reference evidence="6 7" key="1">
    <citation type="submission" date="2023-01" db="EMBL/GenBank/DDBJ databases">
        <title>Vibrio sp. KJ40-1 sp.nov, isolated from marine algae.</title>
        <authorList>
            <person name="Butt M."/>
            <person name="Kim J.M.J."/>
            <person name="Jeon C.O.C."/>
        </authorList>
    </citation>
    <scope>NUCLEOTIDE SEQUENCE [LARGE SCALE GENOMIC DNA]</scope>
    <source>
        <strain evidence="6 7">KJ40-1</strain>
    </source>
</reference>